<protein>
    <submittedName>
        <fullName evidence="1">Uncharacterized protein</fullName>
    </submittedName>
</protein>
<accession>A0A0F9LR89</accession>
<name>A0A0F9LR89_9ZZZZ</name>
<dbReference type="AlphaFoldDB" id="A0A0F9LR89"/>
<comment type="caution">
    <text evidence="1">The sequence shown here is derived from an EMBL/GenBank/DDBJ whole genome shotgun (WGS) entry which is preliminary data.</text>
</comment>
<reference evidence="1" key="1">
    <citation type="journal article" date="2015" name="Nature">
        <title>Complex archaea that bridge the gap between prokaryotes and eukaryotes.</title>
        <authorList>
            <person name="Spang A."/>
            <person name="Saw J.H."/>
            <person name="Jorgensen S.L."/>
            <person name="Zaremba-Niedzwiedzka K."/>
            <person name="Martijn J."/>
            <person name="Lind A.E."/>
            <person name="van Eijk R."/>
            <person name="Schleper C."/>
            <person name="Guy L."/>
            <person name="Ettema T.J."/>
        </authorList>
    </citation>
    <scope>NUCLEOTIDE SEQUENCE</scope>
</reference>
<evidence type="ECO:0000313" key="1">
    <source>
        <dbReference type="EMBL" id="KKM89646.1"/>
    </source>
</evidence>
<sequence length="182" mass="20396">MKIILPTVTIILLLLGCKEEVDTTFLVTKDAIGKLDKISLTRDLDVIYANDSIVKDTTYVNASNNSKKIKIFEKGGKQLLTLTPNSDSIPTIQNIRIEDARFVTEKGVGLKSTFKDVKDNYTIRKVITSMNNVVLLLKDSDIYFTISKDQLPSSLRYASSVNIEAVQIPDDAKIKYMMVGWD</sequence>
<dbReference type="EMBL" id="LAZR01006788">
    <property type="protein sequence ID" value="KKM89646.1"/>
    <property type="molecule type" value="Genomic_DNA"/>
</dbReference>
<proteinExistence type="predicted"/>
<organism evidence="1">
    <name type="scientific">marine sediment metagenome</name>
    <dbReference type="NCBI Taxonomy" id="412755"/>
    <lineage>
        <taxon>unclassified sequences</taxon>
        <taxon>metagenomes</taxon>
        <taxon>ecological metagenomes</taxon>
    </lineage>
</organism>
<gene>
    <name evidence="1" type="ORF">LCGC14_1246610</name>
</gene>
<dbReference type="PROSITE" id="PS51257">
    <property type="entry name" value="PROKAR_LIPOPROTEIN"/>
    <property type="match status" value="1"/>
</dbReference>